<keyword evidence="4" id="KW-0472">Membrane</keyword>
<keyword evidence="4" id="KW-0813">Transport</keyword>
<dbReference type="Pfam" id="PF04097">
    <property type="entry name" value="Nic96"/>
    <property type="match status" value="1"/>
</dbReference>
<dbReference type="PANTHER" id="PTHR11225">
    <property type="entry name" value="NUCLEAR PORE COMPLEX PROTEIN NUP93 NUCLEOPORIN NUP93 DEAD EYE PROTEIN"/>
    <property type="match status" value="1"/>
</dbReference>
<keyword evidence="4" id="KW-0509">mRNA transport</keyword>
<keyword evidence="4" id="KW-0811">Translocation</keyword>
<evidence type="ECO:0000256" key="2">
    <source>
        <dbReference type="ARBA" id="ARBA00010186"/>
    </source>
</evidence>
<dbReference type="EMBL" id="HE575323">
    <property type="protein sequence ID" value="CCC93833.1"/>
    <property type="molecule type" value="Genomic_DNA"/>
</dbReference>
<dbReference type="VEuPathDB" id="TriTrypDB:TcIL3000_10_6060"/>
<reference evidence="5" key="1">
    <citation type="journal article" date="2012" name="Proc. Natl. Acad. Sci. U.S.A.">
        <title>Antigenic diversity is generated by distinct evolutionary mechanisms in African trypanosome species.</title>
        <authorList>
            <person name="Jackson A.P."/>
            <person name="Berry A."/>
            <person name="Aslett M."/>
            <person name="Allison H.C."/>
            <person name="Burton P."/>
            <person name="Vavrova-Anderson J."/>
            <person name="Brown R."/>
            <person name="Browne H."/>
            <person name="Corton N."/>
            <person name="Hauser H."/>
            <person name="Gamble J."/>
            <person name="Gilderthorp R."/>
            <person name="Marcello L."/>
            <person name="McQuillan J."/>
            <person name="Otto T.D."/>
            <person name="Quail M.A."/>
            <person name="Sanders M.J."/>
            <person name="van Tonder A."/>
            <person name="Ginger M.L."/>
            <person name="Field M.C."/>
            <person name="Barry J.D."/>
            <person name="Hertz-Fowler C."/>
            <person name="Berriman M."/>
        </authorList>
    </citation>
    <scope>NUCLEOTIDE SEQUENCE</scope>
    <source>
        <strain evidence="5">IL3000</strain>
    </source>
</reference>
<dbReference type="PANTHER" id="PTHR11225:SF4">
    <property type="entry name" value="NUCLEAR PORE COMPLEX PROTEIN NUP93"/>
    <property type="match status" value="1"/>
</dbReference>
<protein>
    <recommendedName>
        <fullName evidence="4">Nuclear pore protein</fullName>
    </recommendedName>
</protein>
<evidence type="ECO:0000313" key="5">
    <source>
        <dbReference type="EMBL" id="CCC93833.1"/>
    </source>
</evidence>
<comment type="subcellular location">
    <subcellularLocation>
        <location evidence="1">Nucleus envelope</location>
    </subcellularLocation>
    <subcellularLocation>
        <location evidence="4">Nucleus</location>
        <location evidence="4">Nuclear pore complex</location>
    </subcellularLocation>
</comment>
<dbReference type="InterPro" id="IPR007231">
    <property type="entry name" value="Nucleoporin_int_Nup93/Nic96"/>
</dbReference>
<sequence>MMSFSNFTGAPGGTLIAHNHTQSTSAIPQAGSSDSNNDIRGSITRLTARARQLLVDDKDMRVVRNGVSTYEMSRRVAADWHARAQVTGYPSTSQASVELFMASHGFNLQEQLRLLHQLQSSQLPLVGVTHTDSHDTPWNAEASEELGSALEAFVARRRQEIIQKSVDETHQRVNELMQERSEAIIRASWEKYGVEIADALETASLRAKGSGSRVSNLGKNDSTAGTAASLQRHSGVIALLNGRDTVSVKVLNKISAFAHIVHTQPPQKWMSYFAAHVVDEAPRVTDEVAVMWSTVEQILRPIMERGSASTIMTYVHSSRRVMERKALAAVLSVTLKVDPERLSDLENMHASRLVSIVERYTSSSNPWVHIFTAMRCGRYDAASIAANSAGFTTLEKNLKLYDTDNITEQCTQASSLLELRTLYSEEATRSDPYRHIVLFLLLAGKTGESNDVIQSTVAALSSRVARSLEDTLWIRLFCIRSVDPKDDNKIQSLSEMQRLLLDDMQDLVALVRGNVVRLASLMFHALLPSSGVRLLTENDITYIDGVHLAVCFHNCKVLHCSEAEVPLDLSRVTQQYCTIALLDADKRQLHAPHVGPAIFWYFCHTGLSDAFVDYCNNELVCAKLFGQRAGGGHSDGALFQHGGAPSNEVLDAMERIAEGAASRGKTELAVHVLTTLESAASLLSDDVRCGYALSRAVQIICPALAQAFHQDSSSAGTNLFAHASILQERLARAKSPISSSHTDAFRLLCKMGDVFSSAARGDAMATLQCFLSLPFVPTTPGDVERCAELFDTAPDVVATAVPPIVLLTMRQMLYLAKEQKTLHVGASDTLLHVRSQAQQIVAWVRRWRARASGSLVEELLVLERSLMQ</sequence>
<keyword evidence="4" id="KW-0906">Nuclear pore complex</keyword>
<accession>G0UWR6</accession>
<proteinExistence type="inferred from homology"/>
<comment type="similarity">
    <text evidence="2 4">Belongs to the nucleoporin interacting component (NIC) family.</text>
</comment>
<keyword evidence="4" id="KW-0653">Protein transport</keyword>
<gene>
    <name evidence="5" type="ORF">TCIL3000_10_6060</name>
</gene>
<evidence type="ECO:0000256" key="4">
    <source>
        <dbReference type="RuleBase" id="RU364035"/>
    </source>
</evidence>
<organism evidence="5">
    <name type="scientific">Trypanosoma congolense (strain IL3000)</name>
    <dbReference type="NCBI Taxonomy" id="1068625"/>
    <lineage>
        <taxon>Eukaryota</taxon>
        <taxon>Discoba</taxon>
        <taxon>Euglenozoa</taxon>
        <taxon>Kinetoplastea</taxon>
        <taxon>Metakinetoplastina</taxon>
        <taxon>Trypanosomatida</taxon>
        <taxon>Trypanosomatidae</taxon>
        <taxon>Trypanosoma</taxon>
        <taxon>Nannomonas</taxon>
    </lineage>
</organism>
<dbReference type="GO" id="GO:0016973">
    <property type="term" value="P:poly(A)+ mRNA export from nucleus"/>
    <property type="evidence" value="ECO:0007669"/>
    <property type="project" value="TreeGrafter"/>
</dbReference>
<evidence type="ECO:0000256" key="1">
    <source>
        <dbReference type="ARBA" id="ARBA00004259"/>
    </source>
</evidence>
<evidence type="ECO:0000256" key="3">
    <source>
        <dbReference type="ARBA" id="ARBA00023242"/>
    </source>
</evidence>
<dbReference type="GO" id="GO:0005643">
    <property type="term" value="C:nuclear pore"/>
    <property type="evidence" value="ECO:0007669"/>
    <property type="project" value="UniProtKB-SubCell"/>
</dbReference>
<dbReference type="GO" id="GO:0006606">
    <property type="term" value="P:protein import into nucleus"/>
    <property type="evidence" value="ECO:0007669"/>
    <property type="project" value="TreeGrafter"/>
</dbReference>
<name>G0UWR6_TRYCI</name>
<dbReference type="AlphaFoldDB" id="G0UWR6"/>
<keyword evidence="3 4" id="KW-0539">Nucleus</keyword>
<dbReference type="GO" id="GO:0017056">
    <property type="term" value="F:structural constituent of nuclear pore"/>
    <property type="evidence" value="ECO:0007669"/>
    <property type="project" value="InterPro"/>
</dbReference>